<accession>A0A975KBY6</accession>
<name>A0A975KBY6_9SPHN</name>
<dbReference type="SUPFAM" id="SSF51679">
    <property type="entry name" value="Bacterial luciferase-like"/>
    <property type="match status" value="1"/>
</dbReference>
<keyword evidence="5" id="KW-1185">Reference proteome</keyword>
<dbReference type="PANTHER" id="PTHR30137">
    <property type="entry name" value="LUCIFERASE-LIKE MONOOXYGENASE"/>
    <property type="match status" value="1"/>
</dbReference>
<dbReference type="Pfam" id="PF00296">
    <property type="entry name" value="Bac_luciferase"/>
    <property type="match status" value="1"/>
</dbReference>
<organism evidence="4 5">
    <name type="scientific">Sphingobium phenoxybenzoativorans</name>
    <dbReference type="NCBI Taxonomy" id="1592790"/>
    <lineage>
        <taxon>Bacteria</taxon>
        <taxon>Pseudomonadati</taxon>
        <taxon>Pseudomonadota</taxon>
        <taxon>Alphaproteobacteria</taxon>
        <taxon>Sphingomonadales</taxon>
        <taxon>Sphingomonadaceae</taxon>
        <taxon>Sphingobium</taxon>
    </lineage>
</organism>
<dbReference type="Proteomes" id="UP000681425">
    <property type="component" value="Chromosome"/>
</dbReference>
<evidence type="ECO:0000313" key="5">
    <source>
        <dbReference type="Proteomes" id="UP000681425"/>
    </source>
</evidence>
<proteinExistence type="predicted"/>
<reference evidence="4" key="1">
    <citation type="submission" date="2021-04" db="EMBL/GenBank/DDBJ databases">
        <title>Isolation of p-tert-butylphenol degrading bacteria Sphingobium phenoxybenzoativorans Tas13 from active sludge.</title>
        <authorList>
            <person name="Li Y."/>
        </authorList>
    </citation>
    <scope>NUCLEOTIDE SEQUENCE</scope>
    <source>
        <strain evidence="4">Tas13</strain>
    </source>
</reference>
<dbReference type="InterPro" id="IPR036661">
    <property type="entry name" value="Luciferase-like_sf"/>
</dbReference>
<evidence type="ECO:0000256" key="1">
    <source>
        <dbReference type="ARBA" id="ARBA00023002"/>
    </source>
</evidence>
<evidence type="ECO:0000256" key="2">
    <source>
        <dbReference type="ARBA" id="ARBA00023033"/>
    </source>
</evidence>
<dbReference type="EMBL" id="CP073910">
    <property type="protein sequence ID" value="QUT07848.1"/>
    <property type="molecule type" value="Genomic_DNA"/>
</dbReference>
<sequence length="374" mass="41787">MRWGIFSLSQTPDQDVVVQTIDEHMEQYKLAEDLGYDSIWLAEHLFSTYGIVTSTQVLLAAVARATKKIRIGSAISVLPFNHPLRTAGDFGFVDVLSNGRLDFGVGRAYQPHEFTALGLDMSKSREMYTEALDIILRSWTEEKIDNPNGEFWKIPVEVEVLPKPVQKPHPPIWSATVSPESFIAVAESGYNLIMGAPFAYRIYREEWVDKMAESIGTYEAHCVEIGRDPKAAKRLMLVPFYCDTDAERARSTFGAYVTWFYRKVSGHQLGAKKEEVIVKGYETAMSGNLKSMKEGYLEYDMLHKYGAICASDPDGCADFLINLQKKLGIDEFVLWTSVGGLPHENCVNSMKLVMERVVPKVEAACGIKASTAAA</sequence>
<dbReference type="InterPro" id="IPR050766">
    <property type="entry name" value="Bact_Lucif_Oxidored"/>
</dbReference>
<dbReference type="RefSeq" id="WP_212610808.1">
    <property type="nucleotide sequence ID" value="NZ_CP073910.1"/>
</dbReference>
<dbReference type="InterPro" id="IPR011251">
    <property type="entry name" value="Luciferase-like_dom"/>
</dbReference>
<dbReference type="GO" id="GO:0004497">
    <property type="term" value="F:monooxygenase activity"/>
    <property type="evidence" value="ECO:0007669"/>
    <property type="project" value="UniProtKB-KW"/>
</dbReference>
<gene>
    <name evidence="4" type="ORF">KFK14_10945</name>
</gene>
<dbReference type="GO" id="GO:0016705">
    <property type="term" value="F:oxidoreductase activity, acting on paired donors, with incorporation or reduction of molecular oxygen"/>
    <property type="evidence" value="ECO:0007669"/>
    <property type="project" value="InterPro"/>
</dbReference>
<keyword evidence="1" id="KW-0560">Oxidoreductase</keyword>
<dbReference type="KEGG" id="spph:KFK14_10945"/>
<dbReference type="AlphaFoldDB" id="A0A975KBY6"/>
<protein>
    <submittedName>
        <fullName evidence="4">LLM class flavin-dependent oxidoreductase</fullName>
    </submittedName>
</protein>
<feature type="domain" description="Luciferase-like" evidence="3">
    <location>
        <begin position="1"/>
        <end position="322"/>
    </location>
</feature>
<evidence type="ECO:0000259" key="3">
    <source>
        <dbReference type="Pfam" id="PF00296"/>
    </source>
</evidence>
<evidence type="ECO:0000313" key="4">
    <source>
        <dbReference type="EMBL" id="QUT07848.1"/>
    </source>
</evidence>
<dbReference type="Gene3D" id="3.20.20.30">
    <property type="entry name" value="Luciferase-like domain"/>
    <property type="match status" value="1"/>
</dbReference>
<dbReference type="GO" id="GO:0005829">
    <property type="term" value="C:cytosol"/>
    <property type="evidence" value="ECO:0007669"/>
    <property type="project" value="TreeGrafter"/>
</dbReference>
<dbReference type="PANTHER" id="PTHR30137:SF8">
    <property type="entry name" value="BLR5498 PROTEIN"/>
    <property type="match status" value="1"/>
</dbReference>
<keyword evidence="2" id="KW-0503">Monooxygenase</keyword>